<protein>
    <submittedName>
        <fullName evidence="2">Uncharacterized protein</fullName>
    </submittedName>
</protein>
<dbReference type="AlphaFoldDB" id="A0AAV6YL77"/>
<comment type="caution">
    <text evidence="2">The sequence shown here is derived from an EMBL/GenBank/DDBJ whole genome shotgun (WGS) entry which is preliminary data.</text>
</comment>
<keyword evidence="3" id="KW-1185">Reference proteome</keyword>
<evidence type="ECO:0000313" key="3">
    <source>
        <dbReference type="Proteomes" id="UP000824782"/>
    </source>
</evidence>
<accession>A0AAV6YL77</accession>
<name>A0AAV6YL77_ENGPU</name>
<organism evidence="2 3">
    <name type="scientific">Engystomops pustulosus</name>
    <name type="common">Tungara frog</name>
    <name type="synonym">Physalaemus pustulosus</name>
    <dbReference type="NCBI Taxonomy" id="76066"/>
    <lineage>
        <taxon>Eukaryota</taxon>
        <taxon>Metazoa</taxon>
        <taxon>Chordata</taxon>
        <taxon>Craniata</taxon>
        <taxon>Vertebrata</taxon>
        <taxon>Euteleostomi</taxon>
        <taxon>Amphibia</taxon>
        <taxon>Batrachia</taxon>
        <taxon>Anura</taxon>
        <taxon>Neobatrachia</taxon>
        <taxon>Hyloidea</taxon>
        <taxon>Leptodactylidae</taxon>
        <taxon>Leiuperinae</taxon>
        <taxon>Engystomops</taxon>
    </lineage>
</organism>
<evidence type="ECO:0000256" key="1">
    <source>
        <dbReference type="SAM" id="MobiDB-lite"/>
    </source>
</evidence>
<gene>
    <name evidence="2" type="ORF">GDO81_025590</name>
</gene>
<proteinExistence type="predicted"/>
<reference evidence="2" key="1">
    <citation type="thesis" date="2020" institute="ProQuest LLC" country="789 East Eisenhower Parkway, Ann Arbor, MI, USA">
        <title>Comparative Genomics and Chromosome Evolution.</title>
        <authorList>
            <person name="Mudd A.B."/>
        </authorList>
    </citation>
    <scope>NUCLEOTIDE SEQUENCE</scope>
    <source>
        <strain evidence="2">237g6f4</strain>
        <tissue evidence="2">Blood</tissue>
    </source>
</reference>
<dbReference type="EMBL" id="WNYA01037529">
    <property type="protein sequence ID" value="KAG8536838.1"/>
    <property type="molecule type" value="Genomic_DNA"/>
</dbReference>
<feature type="region of interest" description="Disordered" evidence="1">
    <location>
        <begin position="41"/>
        <end position="83"/>
    </location>
</feature>
<dbReference type="Proteomes" id="UP000824782">
    <property type="component" value="Unassembled WGS sequence"/>
</dbReference>
<evidence type="ECO:0000313" key="2">
    <source>
        <dbReference type="EMBL" id="KAG8536838.1"/>
    </source>
</evidence>
<sequence length="98" mass="10603">MTFLGAVYYTISSSISMSPLNLWNFLLGYIHTAVARPYRTGQRQCTGRGGGGERSSPPPLSIGIHGARRRITGKDRTGPFSRVRSGTVPHVCCTVPLP</sequence>